<organism evidence="1">
    <name type="scientific">marine sediment metagenome</name>
    <dbReference type="NCBI Taxonomy" id="412755"/>
    <lineage>
        <taxon>unclassified sequences</taxon>
        <taxon>metagenomes</taxon>
        <taxon>ecological metagenomes</taxon>
    </lineage>
</organism>
<name>X1KIE0_9ZZZZ</name>
<reference evidence="1" key="1">
    <citation type="journal article" date="2014" name="Front. Microbiol.">
        <title>High frequency of phylogenetically diverse reductive dehalogenase-homologous genes in deep subseafloor sedimentary metagenomes.</title>
        <authorList>
            <person name="Kawai M."/>
            <person name="Futagami T."/>
            <person name="Toyoda A."/>
            <person name="Takaki Y."/>
            <person name="Nishi S."/>
            <person name="Hori S."/>
            <person name="Arai W."/>
            <person name="Tsubouchi T."/>
            <person name="Morono Y."/>
            <person name="Uchiyama I."/>
            <person name="Ito T."/>
            <person name="Fujiyama A."/>
            <person name="Inagaki F."/>
            <person name="Takami H."/>
        </authorList>
    </citation>
    <scope>NUCLEOTIDE SEQUENCE</scope>
    <source>
        <strain evidence="1">Expedition CK06-06</strain>
    </source>
</reference>
<proteinExistence type="predicted"/>
<protein>
    <submittedName>
        <fullName evidence="1">Uncharacterized protein</fullName>
    </submittedName>
</protein>
<evidence type="ECO:0000313" key="1">
    <source>
        <dbReference type="EMBL" id="GAI06817.1"/>
    </source>
</evidence>
<sequence length="205" mass="23411">MEVHEKKILDLMSRERAHKWVFWRILEFCVAPKPRAEIGKMILKLPEMGASIFGPAVLMGWLEEAGGIEKVKEKWTATDAGKKVLELEAPEKKILDAVSEEPPYKEIFKRVLKFCESPRTKVEIVEMVEPLIPSERGSTSTTTGTYPCKSPKCCSRLRETRRSSAVNPTYFISKLEEVGGLRWVEKKWRTTEAGRKINQKGEFLG</sequence>
<dbReference type="EMBL" id="BARV01010010">
    <property type="protein sequence ID" value="GAI06817.1"/>
    <property type="molecule type" value="Genomic_DNA"/>
</dbReference>
<gene>
    <name evidence="1" type="ORF">S06H3_19536</name>
</gene>
<dbReference type="AlphaFoldDB" id="X1KIE0"/>
<comment type="caution">
    <text evidence="1">The sequence shown here is derived from an EMBL/GenBank/DDBJ whole genome shotgun (WGS) entry which is preliminary data.</text>
</comment>
<accession>X1KIE0</accession>